<dbReference type="PANTHER" id="PTHR13265:SF0">
    <property type="entry name" value="HPR1"/>
    <property type="match status" value="1"/>
</dbReference>
<dbReference type="Pfam" id="PF11957">
    <property type="entry name" value="efThoc1"/>
    <property type="match status" value="1"/>
</dbReference>
<dbReference type="InterPro" id="IPR021861">
    <property type="entry name" value="THO_THOC1"/>
</dbReference>
<reference evidence="2 3" key="1">
    <citation type="submission" date="2024-08" db="EMBL/GenBank/DDBJ databases">
        <authorList>
            <person name="Cucini C."/>
            <person name="Frati F."/>
        </authorList>
    </citation>
    <scope>NUCLEOTIDE SEQUENCE [LARGE SCALE GENOMIC DNA]</scope>
</reference>
<dbReference type="EMBL" id="CAXLJM020000215">
    <property type="protein sequence ID" value="CAL8149507.1"/>
    <property type="molecule type" value="Genomic_DNA"/>
</dbReference>
<sequence length="333" mass="38416">MRMCNDLLRRHSRAQNTVFCGRILIFLVNYIPFSERSGLNILPEFNSNNVTKYKAGDGTDDPDPDDQIEIAEDQDGKLFEGMDISVPGLDKIVSLTQEEKKIKVDYNLYVKFWSLQDYFRTPLDCYNKISWKTFTMSKKKKKPRRQIGDSIKDASEKNTILLGHTELTRLWNICPDNLEACRMKSRDFMPQLDAFFSEAFKEMEKEPTSLSVLMDSSKKDFKPKKILGDPMFGWKALRLLARRSPYFFQMFGGAPISPLQNYLEYVLKKINTDRDTPPNSQEDPQMAKRKLNETKAKGSDTQANDAENMKSHFKDESTCRLVTSLASRCYVGP</sequence>
<feature type="region of interest" description="Disordered" evidence="1">
    <location>
        <begin position="272"/>
        <end position="312"/>
    </location>
</feature>
<name>A0ABP1SAW5_9HEXA</name>
<dbReference type="Proteomes" id="UP001642540">
    <property type="component" value="Unassembled WGS sequence"/>
</dbReference>
<comment type="caution">
    <text evidence="2">The sequence shown here is derived from an EMBL/GenBank/DDBJ whole genome shotgun (WGS) entry which is preliminary data.</text>
</comment>
<keyword evidence="3" id="KW-1185">Reference proteome</keyword>
<evidence type="ECO:0000256" key="1">
    <source>
        <dbReference type="SAM" id="MobiDB-lite"/>
    </source>
</evidence>
<dbReference type="PANTHER" id="PTHR13265">
    <property type="entry name" value="THO COMPLEX SUBUNIT 1"/>
    <property type="match status" value="1"/>
</dbReference>
<protein>
    <submittedName>
        <fullName evidence="2">Uncharacterized protein</fullName>
    </submittedName>
</protein>
<accession>A0ABP1SAW5</accession>
<proteinExistence type="predicted"/>
<evidence type="ECO:0000313" key="3">
    <source>
        <dbReference type="Proteomes" id="UP001642540"/>
    </source>
</evidence>
<gene>
    <name evidence="2" type="ORF">ODALV1_LOCUS31755</name>
</gene>
<organism evidence="2 3">
    <name type="scientific">Orchesella dallaii</name>
    <dbReference type="NCBI Taxonomy" id="48710"/>
    <lineage>
        <taxon>Eukaryota</taxon>
        <taxon>Metazoa</taxon>
        <taxon>Ecdysozoa</taxon>
        <taxon>Arthropoda</taxon>
        <taxon>Hexapoda</taxon>
        <taxon>Collembola</taxon>
        <taxon>Entomobryomorpha</taxon>
        <taxon>Entomobryoidea</taxon>
        <taxon>Orchesellidae</taxon>
        <taxon>Orchesellinae</taxon>
        <taxon>Orchesella</taxon>
    </lineage>
</organism>
<evidence type="ECO:0000313" key="2">
    <source>
        <dbReference type="EMBL" id="CAL8149507.1"/>
    </source>
</evidence>